<gene>
    <name evidence="1" type="primary">Contig17565.g18683</name>
    <name evidence="1" type="ORF">STYLEM_6762</name>
</gene>
<reference evidence="1 2" key="1">
    <citation type="submission" date="2014-06" db="EMBL/GenBank/DDBJ databases">
        <authorList>
            <person name="Swart Estienne"/>
        </authorList>
    </citation>
    <scope>NUCLEOTIDE SEQUENCE [LARGE SCALE GENOMIC DNA]</scope>
    <source>
        <strain evidence="1 2">130c</strain>
    </source>
</reference>
<proteinExistence type="predicted"/>
<dbReference type="AlphaFoldDB" id="A0A078A7E7"/>
<protein>
    <submittedName>
        <fullName evidence="1">Uncharacterized protein</fullName>
    </submittedName>
</protein>
<accession>A0A078A7E7</accession>
<dbReference type="InParanoid" id="A0A078A7E7"/>
<evidence type="ECO:0000313" key="2">
    <source>
        <dbReference type="Proteomes" id="UP000039865"/>
    </source>
</evidence>
<dbReference type="EMBL" id="CCKQ01006485">
    <property type="protein sequence ID" value="CDW77796.1"/>
    <property type="molecule type" value="Genomic_DNA"/>
</dbReference>
<dbReference type="Proteomes" id="UP000039865">
    <property type="component" value="Unassembled WGS sequence"/>
</dbReference>
<name>A0A078A7E7_STYLE</name>
<keyword evidence="2" id="KW-1185">Reference proteome</keyword>
<sequence>MTSSILIQDSHFHHHSHSIDDQKRMNNDLLQHSLLHQNRDFMKDYNRGQNIDYTKNELKSCVTDFKTRLSQIDVADYLGQEIVVSDDPKQRMNSSKMQFLSKTNLPNDSKIVKLQVGVSKIIDDQNGFNNKSILEQLQKDKNQDSRYKTNLKKRAVFQLPDIQPISTKNFKDTYQNNSMNTTMMNNTDTVNTPNKKKNRLNAFLTERNEYNQTISILNQKESCENLQQVLNKSKSIRIIQGEDESNSVSPKGLWSKIRDGNVKVKNFKIGSKANKSPMGSVLETSIQLENDQSGIFITDTSRLIETSKVALETARLPNIKQDRNLSMDLKTISFHQNSSKFNMKNIQQLDLSDDILSPTYRQKNKSPVKTIAYRDIIQGTQTLFDKNFTISDEQSQKVNTKKFEFRQSSMNINKPRVTKRGTLKLDHNLNINSSLQLHMNNQRLMAKIQSNIQEAKDIRSYLNQSISKIKEDLHYESIEDKIKQFQMFGANAPVKPRIGLKMERARLSSLNMSTDQISPKNKKSMLGQKKQVALNIQSDRY</sequence>
<evidence type="ECO:0000313" key="1">
    <source>
        <dbReference type="EMBL" id="CDW77796.1"/>
    </source>
</evidence>
<organism evidence="1 2">
    <name type="scientific">Stylonychia lemnae</name>
    <name type="common">Ciliate</name>
    <dbReference type="NCBI Taxonomy" id="5949"/>
    <lineage>
        <taxon>Eukaryota</taxon>
        <taxon>Sar</taxon>
        <taxon>Alveolata</taxon>
        <taxon>Ciliophora</taxon>
        <taxon>Intramacronucleata</taxon>
        <taxon>Spirotrichea</taxon>
        <taxon>Stichotrichia</taxon>
        <taxon>Sporadotrichida</taxon>
        <taxon>Oxytrichidae</taxon>
        <taxon>Stylonychinae</taxon>
        <taxon>Stylonychia</taxon>
    </lineage>
</organism>